<feature type="region of interest" description="Disordered" evidence="4">
    <location>
        <begin position="422"/>
        <end position="490"/>
    </location>
</feature>
<dbReference type="PROSITE" id="PS00876">
    <property type="entry name" value="IDO_1"/>
    <property type="match status" value="1"/>
</dbReference>
<dbReference type="InterPro" id="IPR000898">
    <property type="entry name" value="Indolamine_dOase"/>
</dbReference>
<name>A0ABR2JMX4_9PEZI</name>
<sequence length="490" mass="53793">MSPHALSPFPGKAVDETAAYLSSKFAVTSNGFLPKEAPLKELPSYYASWDALIRRMPQLLRTGALREKARELELLSTDELKTEAQWRRAYVILGFLAQAYIWGSCQPAEALPAAISVPFLRVAEHLELPPVLTYAASNLWNFTCAGAGDFTDVDAVKSMHTFTGTEDESWFFMISVAMEAQAGRAIPAMVAALETATKQKTPRDYEALARALDDLAVSIGKVGGLLERMYEHCEPDVFYHQIRPFLAGSKNMEAAGLPRGVLYPEQQDKDGKWTGSWHQWRGGSNGQSSMIQFFDVVLGVEHTNEGNSRASPPPTPVLGASTKGQPQAAPPRSYHEEVRDYMPGPHRRFLVHVSQQGSLREMAQKLQQQPGGPSDDAQARFCASYVQATEALGRLRNKHIQIVTRYIILPAQRAARELMTMTTTESNDQETKVPKKQNLATSSAVKSSQSHNGGGVAAEEPELRGTGGTTLIPFLKQSRDETFEAGDLGN</sequence>
<evidence type="ECO:0000256" key="2">
    <source>
        <dbReference type="ARBA" id="ARBA00022723"/>
    </source>
</evidence>
<dbReference type="Proteomes" id="UP001390339">
    <property type="component" value="Unassembled WGS sequence"/>
</dbReference>
<proteinExistence type="inferred from homology"/>
<keyword evidence="2" id="KW-0479">Metal-binding</keyword>
<feature type="region of interest" description="Disordered" evidence="4">
    <location>
        <begin position="304"/>
        <end position="331"/>
    </location>
</feature>
<dbReference type="EMBL" id="JAPCWZ010000001">
    <property type="protein sequence ID" value="KAK8879988.1"/>
    <property type="molecule type" value="Genomic_DNA"/>
</dbReference>
<evidence type="ECO:0008006" key="7">
    <source>
        <dbReference type="Google" id="ProtNLM"/>
    </source>
</evidence>
<keyword evidence="6" id="KW-1185">Reference proteome</keyword>
<dbReference type="InterPro" id="IPR037217">
    <property type="entry name" value="Trp/Indoleamine_2_3_dOase-like"/>
</dbReference>
<organism evidence="5 6">
    <name type="scientific">Apiospora arundinis</name>
    <dbReference type="NCBI Taxonomy" id="335852"/>
    <lineage>
        <taxon>Eukaryota</taxon>
        <taxon>Fungi</taxon>
        <taxon>Dikarya</taxon>
        <taxon>Ascomycota</taxon>
        <taxon>Pezizomycotina</taxon>
        <taxon>Sordariomycetes</taxon>
        <taxon>Xylariomycetidae</taxon>
        <taxon>Amphisphaeriales</taxon>
        <taxon>Apiosporaceae</taxon>
        <taxon>Apiospora</taxon>
    </lineage>
</organism>
<evidence type="ECO:0000256" key="3">
    <source>
        <dbReference type="ARBA" id="ARBA00023004"/>
    </source>
</evidence>
<feature type="compositionally biased region" description="Polar residues" evidence="4">
    <location>
        <begin position="438"/>
        <end position="451"/>
    </location>
</feature>
<dbReference type="PANTHER" id="PTHR28657:SF10">
    <property type="entry name" value="INDOLEAMINE 2,3-DIOXYGENASE"/>
    <property type="match status" value="1"/>
</dbReference>
<evidence type="ECO:0000256" key="1">
    <source>
        <dbReference type="ARBA" id="ARBA00007119"/>
    </source>
</evidence>
<accession>A0ABR2JMX4</accession>
<gene>
    <name evidence="5" type="ORF">PGQ11_001282</name>
</gene>
<protein>
    <recommendedName>
        <fullName evidence="7">Indoleamine 2,3-dioxygenase</fullName>
    </recommendedName>
</protein>
<reference evidence="5 6" key="1">
    <citation type="journal article" date="2024" name="IMA Fungus">
        <title>Apiospora arundinis, a panoply of carbohydrate-active enzymes and secondary metabolites.</title>
        <authorList>
            <person name="Sorensen T."/>
            <person name="Petersen C."/>
            <person name="Muurmann A.T."/>
            <person name="Christiansen J.V."/>
            <person name="Brundto M.L."/>
            <person name="Overgaard C.K."/>
            <person name="Boysen A.T."/>
            <person name="Wollenberg R.D."/>
            <person name="Larsen T.O."/>
            <person name="Sorensen J.L."/>
            <person name="Nielsen K.L."/>
            <person name="Sondergaard T.E."/>
        </authorList>
    </citation>
    <scope>NUCLEOTIDE SEQUENCE [LARGE SCALE GENOMIC DNA]</scope>
    <source>
        <strain evidence="5 6">AAU 773</strain>
    </source>
</reference>
<evidence type="ECO:0000313" key="6">
    <source>
        <dbReference type="Proteomes" id="UP001390339"/>
    </source>
</evidence>
<evidence type="ECO:0000256" key="4">
    <source>
        <dbReference type="SAM" id="MobiDB-lite"/>
    </source>
</evidence>
<comment type="caution">
    <text evidence="5">The sequence shown here is derived from an EMBL/GenBank/DDBJ whole genome shotgun (WGS) entry which is preliminary data.</text>
</comment>
<comment type="similarity">
    <text evidence="1">Belongs to the indoleamine 2,3-dioxygenase family.</text>
</comment>
<dbReference type="SUPFAM" id="SSF140959">
    <property type="entry name" value="Indolic compounds 2,3-dioxygenase-like"/>
    <property type="match status" value="1"/>
</dbReference>
<dbReference type="Pfam" id="PF01231">
    <property type="entry name" value="IDO"/>
    <property type="match status" value="1"/>
</dbReference>
<evidence type="ECO:0000313" key="5">
    <source>
        <dbReference type="EMBL" id="KAK8879988.1"/>
    </source>
</evidence>
<dbReference type="Gene3D" id="1.20.58.480">
    <property type="match status" value="1"/>
</dbReference>
<dbReference type="PANTHER" id="PTHR28657">
    <property type="entry name" value="INDOLEAMINE 2,3-DIOXYGENASE"/>
    <property type="match status" value="1"/>
</dbReference>
<keyword evidence="3" id="KW-0408">Iron</keyword>